<feature type="region of interest" description="Disordered" evidence="2">
    <location>
        <begin position="206"/>
        <end position="229"/>
    </location>
</feature>
<dbReference type="InterPro" id="IPR036412">
    <property type="entry name" value="HAD-like_sf"/>
</dbReference>
<keyword evidence="4" id="KW-1185">Reference proteome</keyword>
<dbReference type="Proteomes" id="UP000054498">
    <property type="component" value="Unassembled WGS sequence"/>
</dbReference>
<dbReference type="Pfam" id="PF00702">
    <property type="entry name" value="Hydrolase"/>
    <property type="match status" value="1"/>
</dbReference>
<proteinExistence type="predicted"/>
<dbReference type="SUPFAM" id="SSF56784">
    <property type="entry name" value="HAD-like"/>
    <property type="match status" value="1"/>
</dbReference>
<dbReference type="Gene3D" id="3.40.50.1000">
    <property type="entry name" value="HAD superfamily/HAD-like"/>
    <property type="match status" value="2"/>
</dbReference>
<reference evidence="3 4" key="1">
    <citation type="journal article" date="2013" name="BMC Genomics">
        <title>Reconstruction of the lipid metabolism for the microalga Monoraphidium neglectum from its genome sequence reveals characteristics suitable for biofuel production.</title>
        <authorList>
            <person name="Bogen C."/>
            <person name="Al-Dilaimi A."/>
            <person name="Albersmeier A."/>
            <person name="Wichmann J."/>
            <person name="Grundmann M."/>
            <person name="Rupp O."/>
            <person name="Lauersen K.J."/>
            <person name="Blifernez-Klassen O."/>
            <person name="Kalinowski J."/>
            <person name="Goesmann A."/>
            <person name="Mussgnug J.H."/>
            <person name="Kruse O."/>
        </authorList>
    </citation>
    <scope>NUCLEOTIDE SEQUENCE [LARGE SCALE GENOMIC DNA]</scope>
    <source>
        <strain evidence="3 4">SAG 48.87</strain>
    </source>
</reference>
<dbReference type="GO" id="GO:0043682">
    <property type="term" value="F:P-type divalent copper transporter activity"/>
    <property type="evidence" value="ECO:0007669"/>
    <property type="project" value="TreeGrafter"/>
</dbReference>
<dbReference type="OrthoDB" id="432719at2759"/>
<dbReference type="KEGG" id="mng:MNEG_7119"/>
<dbReference type="GeneID" id="25739995"/>
<accession>A0A0D2L085</accession>
<dbReference type="PANTHER" id="PTHR43520:SF8">
    <property type="entry name" value="P-TYPE CU(+) TRANSPORTER"/>
    <property type="match status" value="1"/>
</dbReference>
<evidence type="ECO:0000313" key="4">
    <source>
        <dbReference type="Proteomes" id="UP000054498"/>
    </source>
</evidence>
<dbReference type="GO" id="GO:0000166">
    <property type="term" value="F:nucleotide binding"/>
    <property type="evidence" value="ECO:0007669"/>
    <property type="project" value="InterPro"/>
</dbReference>
<keyword evidence="1" id="KW-1278">Translocase</keyword>
<dbReference type="GO" id="GO:0016020">
    <property type="term" value="C:membrane"/>
    <property type="evidence" value="ECO:0007669"/>
    <property type="project" value="TreeGrafter"/>
</dbReference>
<dbReference type="EMBL" id="KK101450">
    <property type="protein sequence ID" value="KIZ00839.1"/>
    <property type="molecule type" value="Genomic_DNA"/>
</dbReference>
<dbReference type="RefSeq" id="XP_013899858.1">
    <property type="nucleotide sequence ID" value="XM_014044404.1"/>
</dbReference>
<evidence type="ECO:0000313" key="3">
    <source>
        <dbReference type="EMBL" id="KIZ00839.1"/>
    </source>
</evidence>
<evidence type="ECO:0000256" key="1">
    <source>
        <dbReference type="ARBA" id="ARBA00022967"/>
    </source>
</evidence>
<protein>
    <submittedName>
        <fullName evidence="3">Putative copper-exporting P-type ATPase B</fullName>
        <ecNumber evidence="3">3.6.3.4</ecNumber>
    </submittedName>
</protein>
<gene>
    <name evidence="3" type="ORF">MNEG_7119</name>
</gene>
<dbReference type="PROSITE" id="PS01229">
    <property type="entry name" value="COF_2"/>
    <property type="match status" value="1"/>
</dbReference>
<organism evidence="3 4">
    <name type="scientific">Monoraphidium neglectum</name>
    <dbReference type="NCBI Taxonomy" id="145388"/>
    <lineage>
        <taxon>Eukaryota</taxon>
        <taxon>Viridiplantae</taxon>
        <taxon>Chlorophyta</taxon>
        <taxon>core chlorophytes</taxon>
        <taxon>Chlorophyceae</taxon>
        <taxon>CS clade</taxon>
        <taxon>Sphaeropleales</taxon>
        <taxon>Selenastraceae</taxon>
        <taxon>Monoraphidium</taxon>
    </lineage>
</organism>
<sequence length="320" mass="31708">MSAVEACSEHPLARAVVSHARDVWGISADPSSADVAGFEAVPGRGLRCTVSAAAAAAAAATSVIAVQRACCKRVNDAAASNSGDSGGGGVPVVIGNLEWMAECGVEISLEVGRAVAQIEAAGSTAVVAAVGGAAAAVVGIGDDLRAEAPAVVRELGRRGMECWMITGDSQRVADPLAARVGIPPSRVIAHATPASKRDWIQRLRAGAPAPAPAPHPYAPNGGDRGSGAVAITIDGENGARAAAGRGGAAARKAEGRPGASSRVVAMVGDGINDSPALSEADVGIALGAGTDVAMEAAQVVSQLADRRDLGAIWGGLKRRC</sequence>
<dbReference type="PANTHER" id="PTHR43520">
    <property type="entry name" value="ATP7, ISOFORM B"/>
    <property type="match status" value="1"/>
</dbReference>
<name>A0A0D2L085_9CHLO</name>
<dbReference type="GO" id="GO:0055070">
    <property type="term" value="P:copper ion homeostasis"/>
    <property type="evidence" value="ECO:0007669"/>
    <property type="project" value="TreeGrafter"/>
</dbReference>
<dbReference type="STRING" id="145388.A0A0D2L085"/>
<dbReference type="AlphaFoldDB" id="A0A0D2L085"/>
<dbReference type="GO" id="GO:0016787">
    <property type="term" value="F:hydrolase activity"/>
    <property type="evidence" value="ECO:0007669"/>
    <property type="project" value="UniProtKB-KW"/>
</dbReference>
<dbReference type="InterPro" id="IPR023299">
    <property type="entry name" value="ATPase_P-typ_cyto_dom_N"/>
</dbReference>
<dbReference type="InterPro" id="IPR023214">
    <property type="entry name" value="HAD_sf"/>
</dbReference>
<dbReference type="Gene3D" id="3.40.1110.10">
    <property type="entry name" value="Calcium-transporting ATPase, cytoplasmic domain N"/>
    <property type="match status" value="1"/>
</dbReference>
<evidence type="ECO:0000256" key="2">
    <source>
        <dbReference type="SAM" id="MobiDB-lite"/>
    </source>
</evidence>
<dbReference type="GO" id="GO:0005507">
    <property type="term" value="F:copper ion binding"/>
    <property type="evidence" value="ECO:0007669"/>
    <property type="project" value="TreeGrafter"/>
</dbReference>
<dbReference type="EC" id="3.6.3.4" evidence="3"/>
<dbReference type="PRINTS" id="PR00119">
    <property type="entry name" value="CATATPASE"/>
</dbReference>
<keyword evidence="3" id="KW-0378">Hydrolase</keyword>